<organism evidence="3 4">
    <name type="scientific">Ascobolus immersus RN42</name>
    <dbReference type="NCBI Taxonomy" id="1160509"/>
    <lineage>
        <taxon>Eukaryota</taxon>
        <taxon>Fungi</taxon>
        <taxon>Dikarya</taxon>
        <taxon>Ascomycota</taxon>
        <taxon>Pezizomycotina</taxon>
        <taxon>Pezizomycetes</taxon>
        <taxon>Pezizales</taxon>
        <taxon>Ascobolaceae</taxon>
        <taxon>Ascobolus</taxon>
    </lineage>
</organism>
<feature type="region of interest" description="Disordered" evidence="2">
    <location>
        <begin position="211"/>
        <end position="270"/>
    </location>
</feature>
<dbReference type="EMBL" id="ML119688">
    <property type="protein sequence ID" value="RPA80477.1"/>
    <property type="molecule type" value="Genomic_DNA"/>
</dbReference>
<feature type="region of interest" description="Disordered" evidence="2">
    <location>
        <begin position="185"/>
        <end position="204"/>
    </location>
</feature>
<accession>A0A3N4I4T5</accession>
<evidence type="ECO:0000256" key="1">
    <source>
        <dbReference type="ARBA" id="ARBA00005536"/>
    </source>
</evidence>
<dbReference type="OrthoDB" id="29853at2759"/>
<dbReference type="GO" id="GO:0015031">
    <property type="term" value="P:protein transport"/>
    <property type="evidence" value="ECO:0007669"/>
    <property type="project" value="InterPro"/>
</dbReference>
<keyword evidence="4" id="KW-1185">Reference proteome</keyword>
<dbReference type="Pfam" id="PF03398">
    <property type="entry name" value="Ist1"/>
    <property type="match status" value="1"/>
</dbReference>
<gene>
    <name evidence="3" type="ORF">BJ508DRAFT_307475</name>
</gene>
<dbReference type="AlphaFoldDB" id="A0A3N4I4T5"/>
<sequence>MFNTRSNPALVTLKTKVELAIIRLRSAQARKSEVTKQQKREIAQLLENGKEATAKIRVENVIRDDNTVELWELLEQYCEIIKSRYMLIVNHPLEPGLSEAVRIVNHCAPYFQREVRELSEIKLLYESKLRPRTKKPATPDAENGEEEIPAKILKKLAIDPPSAELVDLYLQEIARTYGVRWGKTAKANDSDDDQPGSGIGEPLPVFVESEQQPGAVASSPISVLPPHPTTDNPLPKLKLAPHTKVGKPAPKPVAKGEPKHPGDIDPDDLEARFAALQKW</sequence>
<reference evidence="3 4" key="1">
    <citation type="journal article" date="2018" name="Nat. Ecol. Evol.">
        <title>Pezizomycetes genomes reveal the molecular basis of ectomycorrhizal truffle lifestyle.</title>
        <authorList>
            <person name="Murat C."/>
            <person name="Payen T."/>
            <person name="Noel B."/>
            <person name="Kuo A."/>
            <person name="Morin E."/>
            <person name="Chen J."/>
            <person name="Kohler A."/>
            <person name="Krizsan K."/>
            <person name="Balestrini R."/>
            <person name="Da Silva C."/>
            <person name="Montanini B."/>
            <person name="Hainaut M."/>
            <person name="Levati E."/>
            <person name="Barry K.W."/>
            <person name="Belfiori B."/>
            <person name="Cichocki N."/>
            <person name="Clum A."/>
            <person name="Dockter R.B."/>
            <person name="Fauchery L."/>
            <person name="Guy J."/>
            <person name="Iotti M."/>
            <person name="Le Tacon F."/>
            <person name="Lindquist E.A."/>
            <person name="Lipzen A."/>
            <person name="Malagnac F."/>
            <person name="Mello A."/>
            <person name="Molinier V."/>
            <person name="Miyauchi S."/>
            <person name="Poulain J."/>
            <person name="Riccioni C."/>
            <person name="Rubini A."/>
            <person name="Sitrit Y."/>
            <person name="Splivallo R."/>
            <person name="Traeger S."/>
            <person name="Wang M."/>
            <person name="Zifcakova L."/>
            <person name="Wipf D."/>
            <person name="Zambonelli A."/>
            <person name="Paolocci F."/>
            <person name="Nowrousian M."/>
            <person name="Ottonello S."/>
            <person name="Baldrian P."/>
            <person name="Spatafora J.W."/>
            <person name="Henrissat B."/>
            <person name="Nagy L.G."/>
            <person name="Aury J.M."/>
            <person name="Wincker P."/>
            <person name="Grigoriev I.V."/>
            <person name="Bonfante P."/>
            <person name="Martin F.M."/>
        </authorList>
    </citation>
    <scope>NUCLEOTIDE SEQUENCE [LARGE SCALE GENOMIC DNA]</scope>
    <source>
        <strain evidence="3 4">RN42</strain>
    </source>
</reference>
<name>A0A3N4I4T5_ASCIM</name>
<dbReference type="FunFam" id="1.20.1260.60:FF:000002">
    <property type="entry name" value="Vacuolar protein sorting-associated protein IST1"/>
    <property type="match status" value="1"/>
</dbReference>
<evidence type="ECO:0000256" key="2">
    <source>
        <dbReference type="SAM" id="MobiDB-lite"/>
    </source>
</evidence>
<dbReference type="InterPro" id="IPR042277">
    <property type="entry name" value="IST1-like"/>
</dbReference>
<evidence type="ECO:0000313" key="3">
    <source>
        <dbReference type="EMBL" id="RPA80477.1"/>
    </source>
</evidence>
<evidence type="ECO:0000313" key="4">
    <source>
        <dbReference type="Proteomes" id="UP000275078"/>
    </source>
</evidence>
<dbReference type="InterPro" id="IPR005061">
    <property type="entry name" value="Ist1"/>
</dbReference>
<dbReference type="Gene3D" id="1.20.1260.60">
    <property type="entry name" value="Vacuolar protein sorting-associated protein Ist1"/>
    <property type="match status" value="1"/>
</dbReference>
<dbReference type="PANTHER" id="PTHR12161">
    <property type="entry name" value="IST1 FAMILY MEMBER"/>
    <property type="match status" value="1"/>
</dbReference>
<dbReference type="Proteomes" id="UP000275078">
    <property type="component" value="Unassembled WGS sequence"/>
</dbReference>
<dbReference type="STRING" id="1160509.A0A3N4I4T5"/>
<feature type="compositionally biased region" description="Basic and acidic residues" evidence="2">
    <location>
        <begin position="254"/>
        <end position="263"/>
    </location>
</feature>
<dbReference type="PANTHER" id="PTHR12161:SF5">
    <property type="entry name" value="IST1 HOMOLOG"/>
    <property type="match status" value="1"/>
</dbReference>
<protein>
    <submittedName>
        <fullName evidence="3">DUF292-domain-containing protein</fullName>
    </submittedName>
</protein>
<proteinExistence type="inferred from homology"/>
<comment type="similarity">
    <text evidence="1">Belongs to the IST1 family.</text>
</comment>